<dbReference type="SUPFAM" id="SSF47384">
    <property type="entry name" value="Homodimeric domain of signal transducing histidine kinase"/>
    <property type="match status" value="1"/>
</dbReference>
<dbReference type="AlphaFoldDB" id="A0A250IR83"/>
<keyword evidence="10" id="KW-0472">Membrane</keyword>
<feature type="coiled-coil region" evidence="9">
    <location>
        <begin position="181"/>
        <end position="214"/>
    </location>
</feature>
<keyword evidence="13" id="KW-1185">Reference proteome</keyword>
<dbReference type="PANTHER" id="PTHR43065">
    <property type="entry name" value="SENSOR HISTIDINE KINASE"/>
    <property type="match status" value="1"/>
</dbReference>
<dbReference type="GO" id="GO:0000155">
    <property type="term" value="F:phosphorelay sensor kinase activity"/>
    <property type="evidence" value="ECO:0007669"/>
    <property type="project" value="InterPro"/>
</dbReference>
<dbReference type="InterPro" id="IPR003661">
    <property type="entry name" value="HisK_dim/P_dom"/>
</dbReference>
<organism evidence="12 13">
    <name type="scientific">Melittangium boletus DSM 14713</name>
    <dbReference type="NCBI Taxonomy" id="1294270"/>
    <lineage>
        <taxon>Bacteria</taxon>
        <taxon>Pseudomonadati</taxon>
        <taxon>Myxococcota</taxon>
        <taxon>Myxococcia</taxon>
        <taxon>Myxococcales</taxon>
        <taxon>Cystobacterineae</taxon>
        <taxon>Archangiaceae</taxon>
        <taxon>Melittangium</taxon>
    </lineage>
</organism>
<dbReference type="InterPro" id="IPR036097">
    <property type="entry name" value="HisK_dim/P_sf"/>
</dbReference>
<dbReference type="SUPFAM" id="SSF55874">
    <property type="entry name" value="ATPase domain of HSP90 chaperone/DNA topoisomerase II/histidine kinase"/>
    <property type="match status" value="1"/>
</dbReference>
<keyword evidence="9" id="KW-0175">Coiled coil</keyword>
<dbReference type="PRINTS" id="PR00344">
    <property type="entry name" value="BCTRLSENSOR"/>
</dbReference>
<evidence type="ECO:0000256" key="9">
    <source>
        <dbReference type="SAM" id="Coils"/>
    </source>
</evidence>
<dbReference type="EMBL" id="CP022163">
    <property type="protein sequence ID" value="ATB33763.1"/>
    <property type="molecule type" value="Genomic_DNA"/>
</dbReference>
<dbReference type="InterPro" id="IPR004358">
    <property type="entry name" value="Sig_transdc_His_kin-like_C"/>
</dbReference>
<dbReference type="Gene3D" id="3.30.565.10">
    <property type="entry name" value="Histidine kinase-like ATPase, C-terminal domain"/>
    <property type="match status" value="1"/>
</dbReference>
<feature type="transmembrane region" description="Helical" evidence="10">
    <location>
        <begin position="156"/>
        <end position="176"/>
    </location>
</feature>
<dbReference type="KEGG" id="mbd:MEBOL_007261"/>
<feature type="domain" description="Histidine kinase" evidence="11">
    <location>
        <begin position="223"/>
        <end position="442"/>
    </location>
</feature>
<keyword evidence="4" id="KW-0808">Transferase</keyword>
<keyword evidence="7" id="KW-0067">ATP-binding</keyword>
<evidence type="ECO:0000256" key="4">
    <source>
        <dbReference type="ARBA" id="ARBA00022679"/>
    </source>
</evidence>
<dbReference type="Proteomes" id="UP000217289">
    <property type="component" value="Chromosome"/>
</dbReference>
<dbReference type="Pfam" id="PF02518">
    <property type="entry name" value="HATPase_c"/>
    <property type="match status" value="1"/>
</dbReference>
<dbReference type="SMART" id="SM00387">
    <property type="entry name" value="HATPase_c"/>
    <property type="match status" value="1"/>
</dbReference>
<feature type="transmembrane region" description="Helical" evidence="10">
    <location>
        <begin position="133"/>
        <end position="150"/>
    </location>
</feature>
<evidence type="ECO:0000256" key="6">
    <source>
        <dbReference type="ARBA" id="ARBA00022777"/>
    </source>
</evidence>
<dbReference type="Gene3D" id="1.10.287.130">
    <property type="match status" value="1"/>
</dbReference>
<keyword evidence="10" id="KW-0812">Transmembrane</keyword>
<evidence type="ECO:0000256" key="5">
    <source>
        <dbReference type="ARBA" id="ARBA00022741"/>
    </source>
</evidence>
<reference evidence="12 13" key="1">
    <citation type="submission" date="2017-06" db="EMBL/GenBank/DDBJ databases">
        <authorList>
            <person name="Kim H.J."/>
            <person name="Triplett B.A."/>
        </authorList>
    </citation>
    <scope>NUCLEOTIDE SEQUENCE [LARGE SCALE GENOMIC DNA]</scope>
    <source>
        <strain evidence="12 13">DSM 14713</strain>
    </source>
</reference>
<keyword evidence="3" id="KW-0597">Phosphoprotein</keyword>
<keyword evidence="6 12" id="KW-0418">Kinase</keyword>
<comment type="catalytic activity">
    <reaction evidence="1">
        <text>ATP + protein L-histidine = ADP + protein N-phospho-L-histidine.</text>
        <dbReference type="EC" id="2.7.13.3"/>
    </reaction>
</comment>
<evidence type="ECO:0000313" key="12">
    <source>
        <dbReference type="EMBL" id="ATB33763.1"/>
    </source>
</evidence>
<evidence type="ECO:0000256" key="10">
    <source>
        <dbReference type="SAM" id="Phobius"/>
    </source>
</evidence>
<dbReference type="RefSeq" id="WP_245919190.1">
    <property type="nucleotide sequence ID" value="NZ_CP022163.1"/>
</dbReference>
<protein>
    <recommendedName>
        <fullName evidence="2">histidine kinase</fullName>
        <ecNumber evidence="2">2.7.13.3</ecNumber>
    </recommendedName>
</protein>
<evidence type="ECO:0000256" key="2">
    <source>
        <dbReference type="ARBA" id="ARBA00012438"/>
    </source>
</evidence>
<evidence type="ECO:0000313" key="13">
    <source>
        <dbReference type="Proteomes" id="UP000217289"/>
    </source>
</evidence>
<evidence type="ECO:0000256" key="8">
    <source>
        <dbReference type="ARBA" id="ARBA00023012"/>
    </source>
</evidence>
<evidence type="ECO:0000256" key="3">
    <source>
        <dbReference type="ARBA" id="ARBA00022553"/>
    </source>
</evidence>
<evidence type="ECO:0000256" key="1">
    <source>
        <dbReference type="ARBA" id="ARBA00000085"/>
    </source>
</evidence>
<accession>A0A250IR83</accession>
<dbReference type="PROSITE" id="PS50109">
    <property type="entry name" value="HIS_KIN"/>
    <property type="match status" value="1"/>
</dbReference>
<keyword evidence="8" id="KW-0902">Two-component regulatory system</keyword>
<dbReference type="InterPro" id="IPR036890">
    <property type="entry name" value="HATPase_C_sf"/>
</dbReference>
<dbReference type="CDD" id="cd00082">
    <property type="entry name" value="HisKA"/>
    <property type="match status" value="1"/>
</dbReference>
<dbReference type="SMART" id="SM00388">
    <property type="entry name" value="HisKA"/>
    <property type="match status" value="1"/>
</dbReference>
<dbReference type="InterPro" id="IPR003594">
    <property type="entry name" value="HATPase_dom"/>
</dbReference>
<dbReference type="EC" id="2.7.13.3" evidence="2"/>
<evidence type="ECO:0000259" key="11">
    <source>
        <dbReference type="PROSITE" id="PS50109"/>
    </source>
</evidence>
<proteinExistence type="predicted"/>
<dbReference type="InterPro" id="IPR005467">
    <property type="entry name" value="His_kinase_dom"/>
</dbReference>
<gene>
    <name evidence="12" type="ORF">MEBOL_007261</name>
</gene>
<dbReference type="PANTHER" id="PTHR43065:SF10">
    <property type="entry name" value="PEROXIDE STRESS-ACTIVATED HISTIDINE KINASE MAK3"/>
    <property type="match status" value="1"/>
</dbReference>
<name>A0A250IR83_9BACT</name>
<evidence type="ECO:0000256" key="7">
    <source>
        <dbReference type="ARBA" id="ARBA00022840"/>
    </source>
</evidence>
<dbReference type="GO" id="GO:0005524">
    <property type="term" value="F:ATP binding"/>
    <property type="evidence" value="ECO:0007669"/>
    <property type="project" value="UniProtKB-KW"/>
</dbReference>
<dbReference type="Pfam" id="PF00512">
    <property type="entry name" value="HisKA"/>
    <property type="match status" value="1"/>
</dbReference>
<keyword evidence="5" id="KW-0547">Nucleotide-binding</keyword>
<sequence>MSPFRFFLSQDKDSPPSEKLVTDIHRRWKLCVMFAVAMVLFYPLDCWLLGRPSPETLVLRVAWGLEVVLVMWARERMDPRWAAWNDSLQTVLATSFFVGLIVLTGGSQSPYLSSTACVPLTIALVFTEATLPALLSGMVCLGGILGMWWAEGQDDSILVWALLVVSSTFFGTYGAMRFRKAQAAEAQVLIERARREALEKLAVAERHRAQTEKLATVGRLAANVMHEINNPLAFVRSNLDFLRTEMLALPLPESVRTELSEVFDETHVGVERIQRIVTDLKGFSRMDGEETGECALSDVVTDAAMLAAVRLRNVARLRVEVPPGLPEVIAAPRRLAQVVLNLLVNAGDALEEAKVRDGEVRISGGEENGRVFLVVEDNGPGFPPEVLPRLFEAFFTTKGPEKGTGLGLSLSREMVERFGGTIRAENRPEGGARVRLDLAAHRPAAVEGEGAS</sequence>
<feature type="transmembrane region" description="Helical" evidence="10">
    <location>
        <begin position="85"/>
        <end position="103"/>
    </location>
</feature>
<keyword evidence="10" id="KW-1133">Transmembrane helix</keyword>